<gene>
    <name evidence="1" type="ORF">TPSB3V08_LOCUS11320</name>
</gene>
<name>A0A7R9DNH7_TIMPO</name>
<dbReference type="EMBL" id="OD011976">
    <property type="protein sequence ID" value="CAD7416816.1"/>
    <property type="molecule type" value="Genomic_DNA"/>
</dbReference>
<dbReference type="AlphaFoldDB" id="A0A7R9DNH7"/>
<proteinExistence type="predicted"/>
<protein>
    <submittedName>
        <fullName evidence="1">Uncharacterized protein</fullName>
    </submittedName>
</protein>
<reference evidence="1" key="1">
    <citation type="submission" date="2020-11" db="EMBL/GenBank/DDBJ databases">
        <authorList>
            <person name="Tran Van P."/>
        </authorList>
    </citation>
    <scope>NUCLEOTIDE SEQUENCE</scope>
</reference>
<sequence>MASLVLTDSFEKLPDQIMSMSRHTGGWHSADVSDEGDSLMDEPASYSYDDLMYYCDTRSIYSPQVPATQQHFGLSKYGHLKIDYSSSWHSLDRYIMSD</sequence>
<evidence type="ECO:0000313" key="1">
    <source>
        <dbReference type="EMBL" id="CAD7416816.1"/>
    </source>
</evidence>
<organism evidence="1">
    <name type="scientific">Timema poppense</name>
    <name type="common">Walking stick</name>
    <dbReference type="NCBI Taxonomy" id="170557"/>
    <lineage>
        <taxon>Eukaryota</taxon>
        <taxon>Metazoa</taxon>
        <taxon>Ecdysozoa</taxon>
        <taxon>Arthropoda</taxon>
        <taxon>Hexapoda</taxon>
        <taxon>Insecta</taxon>
        <taxon>Pterygota</taxon>
        <taxon>Neoptera</taxon>
        <taxon>Polyneoptera</taxon>
        <taxon>Phasmatodea</taxon>
        <taxon>Timematodea</taxon>
        <taxon>Timematoidea</taxon>
        <taxon>Timematidae</taxon>
        <taxon>Timema</taxon>
    </lineage>
</organism>
<accession>A0A7R9DNH7</accession>